<feature type="non-terminal residue" evidence="2">
    <location>
        <position position="148"/>
    </location>
</feature>
<dbReference type="AlphaFoldDB" id="A0A1B6FIZ4"/>
<dbReference type="EMBL" id="GECZ01019598">
    <property type="protein sequence ID" value="JAS50171.1"/>
    <property type="molecule type" value="Transcribed_RNA"/>
</dbReference>
<proteinExistence type="predicted"/>
<feature type="non-terminal residue" evidence="2">
    <location>
        <position position="1"/>
    </location>
</feature>
<accession>A0A1B6FIZ4</accession>
<feature type="region of interest" description="Disordered" evidence="1">
    <location>
        <begin position="123"/>
        <end position="148"/>
    </location>
</feature>
<sequence length="148" mass="17456">EQLERQRAVNQQARQMFSPSRRDYTPRRHRLRPDYWRRRLLDGSETSECEDPYSSLDGSWSTGTEPRLDDAFDRTYTVSRADDSCPPGITEDISLEDDVFASPPPGTPLTNWERAVLRQEQLERQRAVNQQARQMFSPSRRDYTPRRH</sequence>
<protein>
    <submittedName>
        <fullName evidence="2">Uncharacterized protein</fullName>
    </submittedName>
</protein>
<feature type="compositionally biased region" description="Basic and acidic residues" evidence="1">
    <location>
        <begin position="139"/>
        <end position="148"/>
    </location>
</feature>
<feature type="compositionally biased region" description="Polar residues" evidence="1">
    <location>
        <begin position="8"/>
        <end position="18"/>
    </location>
</feature>
<evidence type="ECO:0000256" key="1">
    <source>
        <dbReference type="SAM" id="MobiDB-lite"/>
    </source>
</evidence>
<feature type="region of interest" description="Disordered" evidence="1">
    <location>
        <begin position="1"/>
        <end position="28"/>
    </location>
</feature>
<name>A0A1B6FIZ4_9HEMI</name>
<gene>
    <name evidence="2" type="ORF">g.27461</name>
</gene>
<reference evidence="2" key="1">
    <citation type="submission" date="2015-11" db="EMBL/GenBank/DDBJ databases">
        <title>De novo transcriptome assembly of four potential Pierce s Disease insect vectors from Arizona vineyards.</title>
        <authorList>
            <person name="Tassone E.E."/>
        </authorList>
    </citation>
    <scope>NUCLEOTIDE SEQUENCE</scope>
</reference>
<feature type="region of interest" description="Disordered" evidence="1">
    <location>
        <begin position="43"/>
        <end position="111"/>
    </location>
</feature>
<feature type="compositionally biased region" description="Polar residues" evidence="1">
    <location>
        <begin position="127"/>
        <end position="137"/>
    </location>
</feature>
<evidence type="ECO:0000313" key="2">
    <source>
        <dbReference type="EMBL" id="JAS50171.1"/>
    </source>
</evidence>
<organism evidence="2">
    <name type="scientific">Cuerna arida</name>
    <dbReference type="NCBI Taxonomy" id="1464854"/>
    <lineage>
        <taxon>Eukaryota</taxon>
        <taxon>Metazoa</taxon>
        <taxon>Ecdysozoa</taxon>
        <taxon>Arthropoda</taxon>
        <taxon>Hexapoda</taxon>
        <taxon>Insecta</taxon>
        <taxon>Pterygota</taxon>
        <taxon>Neoptera</taxon>
        <taxon>Paraneoptera</taxon>
        <taxon>Hemiptera</taxon>
        <taxon>Auchenorrhyncha</taxon>
        <taxon>Membracoidea</taxon>
        <taxon>Cicadellidae</taxon>
        <taxon>Cicadellinae</taxon>
        <taxon>Proconiini</taxon>
        <taxon>Cuerna</taxon>
    </lineage>
</organism>